<feature type="chain" id="PRO_5037491804" evidence="2">
    <location>
        <begin position="26"/>
        <end position="242"/>
    </location>
</feature>
<organism evidence="3 4">
    <name type="scientific">Gemmobacter fulvus</name>
    <dbReference type="NCBI Taxonomy" id="2840474"/>
    <lineage>
        <taxon>Bacteria</taxon>
        <taxon>Pseudomonadati</taxon>
        <taxon>Pseudomonadota</taxon>
        <taxon>Alphaproteobacteria</taxon>
        <taxon>Rhodobacterales</taxon>
        <taxon>Paracoccaceae</taxon>
        <taxon>Gemmobacter</taxon>
    </lineage>
</organism>
<protein>
    <submittedName>
        <fullName evidence="3">DUF3108 domain-containing protein</fullName>
    </submittedName>
</protein>
<evidence type="ECO:0000256" key="1">
    <source>
        <dbReference type="SAM" id="MobiDB-lite"/>
    </source>
</evidence>
<keyword evidence="2" id="KW-0732">Signal</keyword>
<dbReference type="RefSeq" id="WP_215506915.1">
    <property type="nucleotide sequence ID" value="NZ_CP076361.1"/>
</dbReference>
<feature type="region of interest" description="Disordered" evidence="1">
    <location>
        <begin position="93"/>
        <end position="135"/>
    </location>
</feature>
<feature type="signal peptide" evidence="2">
    <location>
        <begin position="1"/>
        <end position="25"/>
    </location>
</feature>
<dbReference type="EMBL" id="CP076361">
    <property type="protein sequence ID" value="QWK89907.1"/>
    <property type="molecule type" value="Genomic_DNA"/>
</dbReference>
<proteinExistence type="predicted"/>
<dbReference type="AlphaFoldDB" id="A0A975P5T4"/>
<dbReference type="Pfam" id="PF11306">
    <property type="entry name" value="DUF3108"/>
    <property type="match status" value="1"/>
</dbReference>
<evidence type="ECO:0000313" key="3">
    <source>
        <dbReference type="EMBL" id="QWK89907.1"/>
    </source>
</evidence>
<evidence type="ECO:0000256" key="2">
    <source>
        <dbReference type="SAM" id="SignalP"/>
    </source>
</evidence>
<gene>
    <name evidence="3" type="ORF">KM031_13865</name>
</gene>
<name>A0A975P5T4_9RHOB</name>
<dbReference type="KEGG" id="gfu:KM031_13865"/>
<keyword evidence="4" id="KW-1185">Reference proteome</keyword>
<accession>A0A975P5T4</accession>
<reference evidence="3" key="1">
    <citation type="submission" date="2021-06" db="EMBL/GenBank/DDBJ databases">
        <title>Direct submission.</title>
        <authorList>
            <person name="Lee C.-S."/>
            <person name="Jin L."/>
        </authorList>
    </citation>
    <scope>NUCLEOTIDE SEQUENCE</scope>
    <source>
        <strain evidence="3">Con5</strain>
    </source>
</reference>
<evidence type="ECO:0000313" key="4">
    <source>
        <dbReference type="Proteomes" id="UP000679352"/>
    </source>
</evidence>
<dbReference type="Proteomes" id="UP000679352">
    <property type="component" value="Chromosome"/>
</dbReference>
<sequence length="242" mass="25719">MQVSKGLTGVIFAAALLSATTGARAEQAEFDFVLRGISAGALTWSGDGAPGAAYSVKGRLKTAGLAALLKKVRYDATASGTITAKGTYLPRAYSEDADTGKRKSQSTLRYSKGVPALTSTNTNRKPRAYDVDPATQGGTVDPLTAMFATLREVAAGQECRVDLKMFDGHRASRLVTSAAKATGDKVVCSGEYRRVAGFSPEDMAEKTRFPFTLTYAPAGEGRMRVVEVAMDTLYGKARLVRR</sequence>
<dbReference type="InterPro" id="IPR021457">
    <property type="entry name" value="DUF3108"/>
</dbReference>